<proteinExistence type="predicted"/>
<organism evidence="3">
    <name type="scientific">Paenibacillus sp. SYP-B3998</name>
    <dbReference type="NCBI Taxonomy" id="2678564"/>
    <lineage>
        <taxon>Bacteria</taxon>
        <taxon>Bacillati</taxon>
        <taxon>Bacillota</taxon>
        <taxon>Bacilli</taxon>
        <taxon>Bacillales</taxon>
        <taxon>Paenibacillaceae</taxon>
        <taxon>Paenibacillus</taxon>
    </lineage>
</organism>
<dbReference type="InterPro" id="IPR026634">
    <property type="entry name" value="TPST-like"/>
</dbReference>
<dbReference type="PANTHER" id="PTHR12788">
    <property type="entry name" value="PROTEIN-TYROSINE SULFOTRANSFERASE 2"/>
    <property type="match status" value="1"/>
</dbReference>
<reference evidence="3" key="1">
    <citation type="submission" date="2020-02" db="EMBL/GenBank/DDBJ databases">
        <authorList>
            <person name="Shen X.-R."/>
            <person name="Zhang Y.-X."/>
        </authorList>
    </citation>
    <scope>NUCLEOTIDE SEQUENCE</scope>
    <source>
        <strain evidence="3">SYP-B3998</strain>
    </source>
</reference>
<protein>
    <submittedName>
        <fullName evidence="3">Sulfotransferase</fullName>
    </submittedName>
</protein>
<comment type="caution">
    <text evidence="3">The sequence shown here is derived from an EMBL/GenBank/DDBJ whole genome shotgun (WGS) entry which is preliminary data.</text>
</comment>
<name>A0A6G3ZYG0_9BACL</name>
<keyword evidence="1 3" id="KW-0808">Transferase</keyword>
<evidence type="ECO:0000256" key="2">
    <source>
        <dbReference type="SAM" id="Coils"/>
    </source>
</evidence>
<sequence>MIDAHGNNLILLLCVPRSGSSLATVMLQNHTKIFATQEMWFLMSLYDLQKSKQSRPYGGAGIIHQFFNGIVSDEVFEHACRAFSRQIYNGLLQGSGGAEMVVDKSPRYYYLLEFLDKLFPQSKRIWLLRNPLSILASYKKAESYMDCKMNFADNLLNPQFNIKMADLTVGLFRYYHYFASNHPNSYRLYYEQLVTNPKEEMMKLCAFLGITYEEDLDKYGDHMNTPKSDLFYSMGVGDPFLAQHTEPHRDSIHSWKDTLDKKETELYCRILGARLFHELGYHAELEEAEKWTGVRFDSEPDLDLIQFRTKQLTDASGCSWEENYQMKVPNVDAIANDHQTIPISSNYEVIQLQTTLRSIEKRLENSYIEQRRLRKQLDSLRNKINRFKSIIPFGNRLTNWASDYLNHRGRK</sequence>
<feature type="coiled-coil region" evidence="2">
    <location>
        <begin position="356"/>
        <end position="390"/>
    </location>
</feature>
<accession>A0A6G3ZYG0</accession>
<dbReference type="Pfam" id="PF13469">
    <property type="entry name" value="Sulfotransfer_3"/>
    <property type="match status" value="1"/>
</dbReference>
<gene>
    <name evidence="3" type="ORF">GK047_14070</name>
</gene>
<dbReference type="AlphaFoldDB" id="A0A6G3ZYG0"/>
<keyword evidence="2" id="KW-0175">Coiled coil</keyword>
<dbReference type="GO" id="GO:0008476">
    <property type="term" value="F:protein-tyrosine sulfotransferase activity"/>
    <property type="evidence" value="ECO:0007669"/>
    <property type="project" value="InterPro"/>
</dbReference>
<evidence type="ECO:0000256" key="1">
    <source>
        <dbReference type="ARBA" id="ARBA00022679"/>
    </source>
</evidence>
<dbReference type="PANTHER" id="PTHR12788:SF10">
    <property type="entry name" value="PROTEIN-TYROSINE SULFOTRANSFERASE"/>
    <property type="match status" value="1"/>
</dbReference>
<evidence type="ECO:0000313" key="3">
    <source>
        <dbReference type="EMBL" id="NEW07130.1"/>
    </source>
</evidence>
<dbReference type="EMBL" id="JAAIKC010000004">
    <property type="protein sequence ID" value="NEW07130.1"/>
    <property type="molecule type" value="Genomic_DNA"/>
</dbReference>
<dbReference type="Gene3D" id="3.40.50.300">
    <property type="entry name" value="P-loop containing nucleotide triphosphate hydrolases"/>
    <property type="match status" value="1"/>
</dbReference>
<dbReference type="SUPFAM" id="SSF52540">
    <property type="entry name" value="P-loop containing nucleoside triphosphate hydrolases"/>
    <property type="match status" value="1"/>
</dbReference>
<dbReference type="InterPro" id="IPR027417">
    <property type="entry name" value="P-loop_NTPase"/>
</dbReference>